<evidence type="ECO:0000259" key="5">
    <source>
        <dbReference type="PROSITE" id="PS51078"/>
    </source>
</evidence>
<dbReference type="InterPro" id="IPR005471">
    <property type="entry name" value="Tscrpt_reg_IclR_N"/>
</dbReference>
<dbReference type="InterPro" id="IPR029016">
    <property type="entry name" value="GAF-like_dom_sf"/>
</dbReference>
<keyword evidence="2" id="KW-0238">DNA-binding</keyword>
<dbReference type="PANTHER" id="PTHR30136:SF24">
    <property type="entry name" value="HTH-TYPE TRANSCRIPTIONAL REPRESSOR ALLR"/>
    <property type="match status" value="1"/>
</dbReference>
<dbReference type="Pfam" id="PF01614">
    <property type="entry name" value="IclR_C"/>
    <property type="match status" value="1"/>
</dbReference>
<keyword evidence="3" id="KW-0804">Transcription</keyword>
<keyword evidence="1" id="KW-0805">Transcription regulation</keyword>
<reference evidence="6 7" key="1">
    <citation type="submission" date="2019-05" db="EMBL/GenBank/DDBJ databases">
        <title>We sequenced the genome of Paenibacillus hemerocallicola KCTC 33185 for further insight into its adaptation and study the phylogeny of Paenibacillus.</title>
        <authorList>
            <person name="Narsing Rao M.P."/>
        </authorList>
    </citation>
    <scope>NUCLEOTIDE SEQUENCE [LARGE SCALE GENOMIC DNA]</scope>
    <source>
        <strain evidence="6 7">KCTC 33185</strain>
    </source>
</reference>
<dbReference type="GO" id="GO:0003677">
    <property type="term" value="F:DNA binding"/>
    <property type="evidence" value="ECO:0007669"/>
    <property type="project" value="UniProtKB-KW"/>
</dbReference>
<dbReference type="GO" id="GO:0045892">
    <property type="term" value="P:negative regulation of DNA-templated transcription"/>
    <property type="evidence" value="ECO:0007669"/>
    <property type="project" value="UniProtKB-ARBA"/>
</dbReference>
<organism evidence="6 7">
    <name type="scientific">Paenibacillus hemerocallicola</name>
    <dbReference type="NCBI Taxonomy" id="1172614"/>
    <lineage>
        <taxon>Bacteria</taxon>
        <taxon>Bacillati</taxon>
        <taxon>Bacillota</taxon>
        <taxon>Bacilli</taxon>
        <taxon>Bacillales</taxon>
        <taxon>Paenibacillaceae</taxon>
        <taxon>Paenibacillus</taxon>
    </lineage>
</organism>
<dbReference type="InterPro" id="IPR036388">
    <property type="entry name" value="WH-like_DNA-bd_sf"/>
</dbReference>
<sequence length="254" mass="28502">MESQKHKVKSADRVLDIFELFEGDKDSFSLTEIARLLKTPPSSTYLLLQNMLERGYLQTDKTGKQFQLGHKLFTIRNKRLKGSNLSEEFQQVADRLFHEVNETVNLSIRLGDKLLYIGEKSSTHFLRFTPNTGDMRPLHATASGKVLLSGMTSEQLREIYPNDVLEKVTDKTISTYSGLLAELEKVNREGFGYNMGETVEGVQCVAAAVLDAEGKAAAAISISIPVVRVTGEVWEKVRVSIKQASEELSRKVYR</sequence>
<evidence type="ECO:0000256" key="2">
    <source>
        <dbReference type="ARBA" id="ARBA00023125"/>
    </source>
</evidence>
<accession>A0A5C4TAZ9</accession>
<dbReference type="Proteomes" id="UP000307943">
    <property type="component" value="Unassembled WGS sequence"/>
</dbReference>
<dbReference type="SUPFAM" id="SSF46785">
    <property type="entry name" value="Winged helix' DNA-binding domain"/>
    <property type="match status" value="1"/>
</dbReference>
<dbReference type="InterPro" id="IPR036390">
    <property type="entry name" value="WH_DNA-bd_sf"/>
</dbReference>
<proteinExistence type="predicted"/>
<dbReference type="RefSeq" id="WP_139602316.1">
    <property type="nucleotide sequence ID" value="NZ_VDCQ01000012.1"/>
</dbReference>
<dbReference type="OrthoDB" id="9791752at2"/>
<dbReference type="Pfam" id="PF09339">
    <property type="entry name" value="HTH_IclR"/>
    <property type="match status" value="1"/>
</dbReference>
<evidence type="ECO:0000259" key="4">
    <source>
        <dbReference type="PROSITE" id="PS51077"/>
    </source>
</evidence>
<dbReference type="InterPro" id="IPR050707">
    <property type="entry name" value="HTH_MetabolicPath_Reg"/>
</dbReference>
<feature type="domain" description="IclR-ED" evidence="5">
    <location>
        <begin position="71"/>
        <end position="254"/>
    </location>
</feature>
<dbReference type="SUPFAM" id="SSF55781">
    <property type="entry name" value="GAF domain-like"/>
    <property type="match status" value="1"/>
</dbReference>
<dbReference type="Gene3D" id="1.10.10.10">
    <property type="entry name" value="Winged helix-like DNA-binding domain superfamily/Winged helix DNA-binding domain"/>
    <property type="match status" value="1"/>
</dbReference>
<dbReference type="PROSITE" id="PS51078">
    <property type="entry name" value="ICLR_ED"/>
    <property type="match status" value="1"/>
</dbReference>
<comment type="caution">
    <text evidence="6">The sequence shown here is derived from an EMBL/GenBank/DDBJ whole genome shotgun (WGS) entry which is preliminary data.</text>
</comment>
<evidence type="ECO:0000256" key="3">
    <source>
        <dbReference type="ARBA" id="ARBA00023163"/>
    </source>
</evidence>
<protein>
    <submittedName>
        <fullName evidence="6">IclR family transcriptional regulator</fullName>
    </submittedName>
</protein>
<dbReference type="GO" id="GO:0003700">
    <property type="term" value="F:DNA-binding transcription factor activity"/>
    <property type="evidence" value="ECO:0007669"/>
    <property type="project" value="TreeGrafter"/>
</dbReference>
<evidence type="ECO:0000313" key="7">
    <source>
        <dbReference type="Proteomes" id="UP000307943"/>
    </source>
</evidence>
<evidence type="ECO:0000256" key="1">
    <source>
        <dbReference type="ARBA" id="ARBA00023015"/>
    </source>
</evidence>
<keyword evidence="7" id="KW-1185">Reference proteome</keyword>
<dbReference type="Gene3D" id="3.30.450.40">
    <property type="match status" value="1"/>
</dbReference>
<evidence type="ECO:0000313" key="6">
    <source>
        <dbReference type="EMBL" id="TNJ66264.1"/>
    </source>
</evidence>
<name>A0A5C4TAZ9_9BACL</name>
<dbReference type="EMBL" id="VDCQ01000012">
    <property type="protein sequence ID" value="TNJ66264.1"/>
    <property type="molecule type" value="Genomic_DNA"/>
</dbReference>
<dbReference type="SMART" id="SM00346">
    <property type="entry name" value="HTH_ICLR"/>
    <property type="match status" value="1"/>
</dbReference>
<dbReference type="PROSITE" id="PS51077">
    <property type="entry name" value="HTH_ICLR"/>
    <property type="match status" value="1"/>
</dbReference>
<dbReference type="PANTHER" id="PTHR30136">
    <property type="entry name" value="HELIX-TURN-HELIX TRANSCRIPTIONAL REGULATOR, ICLR FAMILY"/>
    <property type="match status" value="1"/>
</dbReference>
<dbReference type="AlphaFoldDB" id="A0A5C4TAZ9"/>
<dbReference type="InterPro" id="IPR014757">
    <property type="entry name" value="Tscrpt_reg_IclR_C"/>
</dbReference>
<gene>
    <name evidence="6" type="ORF">FE784_11355</name>
</gene>
<feature type="domain" description="HTH iclR-type" evidence="4">
    <location>
        <begin position="8"/>
        <end position="70"/>
    </location>
</feature>